<dbReference type="AlphaFoldDB" id="A0A1L7XLV4"/>
<dbReference type="OrthoDB" id="1898716at2759"/>
<gene>
    <name evidence="2" type="ORF">PAC_15922</name>
</gene>
<keyword evidence="3" id="KW-1185">Reference proteome</keyword>
<dbReference type="Gene3D" id="3.40.1810.10">
    <property type="entry name" value="Transcription factor, MADS-box"/>
    <property type="match status" value="1"/>
</dbReference>
<reference evidence="2 3" key="1">
    <citation type="submission" date="2016-03" db="EMBL/GenBank/DDBJ databases">
        <authorList>
            <person name="Ploux O."/>
        </authorList>
    </citation>
    <scope>NUCLEOTIDE SEQUENCE [LARGE SCALE GENOMIC DNA]</scope>
    <source>
        <strain evidence="2 3">UAMH 11012</strain>
    </source>
</reference>
<dbReference type="GO" id="GO:0003677">
    <property type="term" value="F:DNA binding"/>
    <property type="evidence" value="ECO:0007669"/>
    <property type="project" value="InterPro"/>
</dbReference>
<dbReference type="SUPFAM" id="SSF55455">
    <property type="entry name" value="SRF-like"/>
    <property type="match status" value="1"/>
</dbReference>
<dbReference type="EMBL" id="FJOG01000034">
    <property type="protein sequence ID" value="CZR66022.1"/>
    <property type="molecule type" value="Genomic_DNA"/>
</dbReference>
<dbReference type="Proteomes" id="UP000184330">
    <property type="component" value="Unassembled WGS sequence"/>
</dbReference>
<accession>A0A1L7XLV4</accession>
<feature type="region of interest" description="Disordered" evidence="1">
    <location>
        <begin position="1"/>
        <end position="20"/>
    </location>
</feature>
<organism evidence="2 3">
    <name type="scientific">Phialocephala subalpina</name>
    <dbReference type="NCBI Taxonomy" id="576137"/>
    <lineage>
        <taxon>Eukaryota</taxon>
        <taxon>Fungi</taxon>
        <taxon>Dikarya</taxon>
        <taxon>Ascomycota</taxon>
        <taxon>Pezizomycotina</taxon>
        <taxon>Leotiomycetes</taxon>
        <taxon>Helotiales</taxon>
        <taxon>Mollisiaceae</taxon>
        <taxon>Phialocephala</taxon>
        <taxon>Phialocephala fortinii species complex</taxon>
    </lineage>
</organism>
<evidence type="ECO:0000313" key="2">
    <source>
        <dbReference type="EMBL" id="CZR66022.1"/>
    </source>
</evidence>
<feature type="compositionally biased region" description="Basic and acidic residues" evidence="1">
    <location>
        <begin position="82"/>
        <end position="112"/>
    </location>
</feature>
<dbReference type="GO" id="GO:0046983">
    <property type="term" value="F:protein dimerization activity"/>
    <property type="evidence" value="ECO:0007669"/>
    <property type="project" value="InterPro"/>
</dbReference>
<protein>
    <submittedName>
        <fullName evidence="2">Uncharacterized protein</fullName>
    </submittedName>
</protein>
<feature type="region of interest" description="Disordered" evidence="1">
    <location>
        <begin position="74"/>
        <end position="112"/>
    </location>
</feature>
<dbReference type="InterPro" id="IPR036879">
    <property type="entry name" value="TF_MADSbox_sf"/>
</dbReference>
<dbReference type="STRING" id="576137.A0A1L7XLV4"/>
<proteinExistence type="predicted"/>
<dbReference type="GO" id="GO:0045944">
    <property type="term" value="P:positive regulation of transcription by RNA polymerase II"/>
    <property type="evidence" value="ECO:0007669"/>
    <property type="project" value="UniProtKB-ARBA"/>
</dbReference>
<feature type="compositionally biased region" description="Polar residues" evidence="1">
    <location>
        <begin position="1"/>
        <end position="14"/>
    </location>
</feature>
<name>A0A1L7XLV4_9HELO</name>
<sequence>MITPARSRTSSRTGENCRRRKHTVFKKAHEFGKLHHAKIGLFIYQSGRYFTYRSSKKLVWPSWEEIQQSYPLPKDLLPEDFEASKQDSTKQDSTKQDSTKQDSAKKDSRDGP</sequence>
<evidence type="ECO:0000256" key="1">
    <source>
        <dbReference type="SAM" id="MobiDB-lite"/>
    </source>
</evidence>
<evidence type="ECO:0000313" key="3">
    <source>
        <dbReference type="Proteomes" id="UP000184330"/>
    </source>
</evidence>